<feature type="region of interest" description="Disordered" evidence="1">
    <location>
        <begin position="1"/>
        <end position="44"/>
    </location>
</feature>
<name>U1R6L0_9ACTO</name>
<evidence type="ECO:0000313" key="2">
    <source>
        <dbReference type="EMBL" id="ERH14137.1"/>
    </source>
</evidence>
<feature type="compositionally biased region" description="Basic residues" evidence="1">
    <location>
        <begin position="7"/>
        <end position="20"/>
    </location>
</feature>
<organism evidence="2 3">
    <name type="scientific">Actinomyces graevenitzii F0530</name>
    <dbReference type="NCBI Taxonomy" id="1321817"/>
    <lineage>
        <taxon>Bacteria</taxon>
        <taxon>Bacillati</taxon>
        <taxon>Actinomycetota</taxon>
        <taxon>Actinomycetes</taxon>
        <taxon>Actinomycetales</taxon>
        <taxon>Actinomycetaceae</taxon>
        <taxon>Actinomyces</taxon>
    </lineage>
</organism>
<sequence length="69" mass="7890">MALSQKVWRRRRGPSWRRRHMSGDDTRSNQTKQKSIPAGHNMCSEVGGRVDTTVGACQNKIKRYSNGKM</sequence>
<comment type="caution">
    <text evidence="2">The sequence shown here is derived from an EMBL/GenBank/DDBJ whole genome shotgun (WGS) entry which is preliminary data.</text>
</comment>
<dbReference type="HOGENOM" id="CLU_2766532_0_0_11"/>
<reference evidence="2 3" key="1">
    <citation type="submission" date="2013-08" db="EMBL/GenBank/DDBJ databases">
        <authorList>
            <person name="Weinstock G."/>
            <person name="Sodergren E."/>
            <person name="Wylie T."/>
            <person name="Fulton L."/>
            <person name="Fulton R."/>
            <person name="Fronick C."/>
            <person name="O'Laughlin M."/>
            <person name="Godfrey J."/>
            <person name="Miner T."/>
            <person name="Herter B."/>
            <person name="Appelbaum E."/>
            <person name="Cordes M."/>
            <person name="Lek S."/>
            <person name="Wollam A."/>
            <person name="Pepin K.H."/>
            <person name="Palsikar V.B."/>
            <person name="Mitreva M."/>
            <person name="Wilson R.K."/>
        </authorList>
    </citation>
    <scope>NUCLEOTIDE SEQUENCE [LARGE SCALE GENOMIC DNA]</scope>
    <source>
        <strain evidence="2 3">F0530</strain>
    </source>
</reference>
<protein>
    <submittedName>
        <fullName evidence="2">Uncharacterized protein</fullName>
    </submittedName>
</protein>
<dbReference type="Proteomes" id="UP000016481">
    <property type="component" value="Unassembled WGS sequence"/>
</dbReference>
<proteinExistence type="predicted"/>
<dbReference type="EMBL" id="AWSC01000090">
    <property type="protein sequence ID" value="ERH14137.1"/>
    <property type="molecule type" value="Genomic_DNA"/>
</dbReference>
<dbReference type="AlphaFoldDB" id="U1R6L0"/>
<evidence type="ECO:0000313" key="3">
    <source>
        <dbReference type="Proteomes" id="UP000016481"/>
    </source>
</evidence>
<accession>U1R6L0</accession>
<evidence type="ECO:0000256" key="1">
    <source>
        <dbReference type="SAM" id="MobiDB-lite"/>
    </source>
</evidence>
<gene>
    <name evidence="2" type="ORF">HMPREF1978_01927</name>
</gene>